<protein>
    <submittedName>
        <fullName evidence="9">Uncharacterized protein</fullName>
    </submittedName>
</protein>
<dbReference type="Pfam" id="PF02318">
    <property type="entry name" value="FYVE_2"/>
    <property type="match status" value="1"/>
</dbReference>
<dbReference type="PROSITE" id="PS50178">
    <property type="entry name" value="ZF_FYVE"/>
    <property type="match status" value="1"/>
</dbReference>
<sequence length="222" mass="24499">CVGWLLRANWTSQPGQGATPDLTDEEKEIINNVIARAEKMEAMEQERIGRLVNRLDDMKKTACGDGVSRCLLCGEQLGSPGVSSVVCEDCKKHMCTKCGTQADSRPRSVWLCKICKEQREVWKRSGAWFFKGFPKQFLPSPMPISKPKEPKEGKQPQAAAARGPTASAAREKSAQPQQQGTTSTLPSSTAVKTERICLKSPRDHTERCAVCGLRCHCDAFLF</sequence>
<dbReference type="GO" id="GO:0006886">
    <property type="term" value="P:intracellular protein transport"/>
    <property type="evidence" value="ECO:0007669"/>
    <property type="project" value="InterPro"/>
</dbReference>
<evidence type="ECO:0000256" key="3">
    <source>
        <dbReference type="ARBA" id="ARBA00022771"/>
    </source>
</evidence>
<dbReference type="OMA" id="KTERICL"/>
<dbReference type="GO" id="GO:0017158">
    <property type="term" value="P:regulation of calcium ion-dependent exocytosis"/>
    <property type="evidence" value="ECO:0007669"/>
    <property type="project" value="TreeGrafter"/>
</dbReference>
<dbReference type="GO" id="GO:0006887">
    <property type="term" value="P:exocytosis"/>
    <property type="evidence" value="ECO:0007669"/>
    <property type="project" value="TreeGrafter"/>
</dbReference>
<feature type="compositionally biased region" description="Low complexity" evidence="6">
    <location>
        <begin position="155"/>
        <end position="168"/>
    </location>
</feature>
<keyword evidence="3 5" id="KW-0863">Zinc-finger</keyword>
<proteinExistence type="predicted"/>
<evidence type="ECO:0000259" key="7">
    <source>
        <dbReference type="PROSITE" id="PS50178"/>
    </source>
</evidence>
<dbReference type="Ensembl" id="ENSGMOT00000063789.1">
    <property type="protein sequence ID" value="ENSGMOP00000040586.1"/>
    <property type="gene ID" value="ENSGMOG00000002495.2"/>
</dbReference>
<dbReference type="GO" id="GO:0098850">
    <property type="term" value="C:extrinsic component of synaptic vesicle membrane"/>
    <property type="evidence" value="ECO:0007669"/>
    <property type="project" value="TreeGrafter"/>
</dbReference>
<feature type="domain" description="RabBD" evidence="8">
    <location>
        <begin position="16"/>
        <end position="132"/>
    </location>
</feature>
<feature type="compositionally biased region" description="Polar residues" evidence="6">
    <location>
        <begin position="174"/>
        <end position="187"/>
    </location>
</feature>
<dbReference type="InterPro" id="IPR017455">
    <property type="entry name" value="Znf_FYVE-rel"/>
</dbReference>
<evidence type="ECO:0000256" key="4">
    <source>
        <dbReference type="ARBA" id="ARBA00022833"/>
    </source>
</evidence>
<evidence type="ECO:0000313" key="9">
    <source>
        <dbReference type="Ensembl" id="ENSGMOP00000040586.1"/>
    </source>
</evidence>
<dbReference type="InterPro" id="IPR013083">
    <property type="entry name" value="Znf_RING/FYVE/PHD"/>
</dbReference>
<dbReference type="GO" id="GO:0045211">
    <property type="term" value="C:postsynaptic membrane"/>
    <property type="evidence" value="ECO:0007669"/>
    <property type="project" value="TreeGrafter"/>
</dbReference>
<reference evidence="9" key="1">
    <citation type="submission" date="2025-08" db="UniProtKB">
        <authorList>
            <consortium name="Ensembl"/>
        </authorList>
    </citation>
    <scope>IDENTIFICATION</scope>
</reference>
<dbReference type="InterPro" id="IPR043566">
    <property type="entry name" value="Rabphilin/DOC2/Noc2"/>
</dbReference>
<dbReference type="PANTHER" id="PTHR45729:SF3">
    <property type="entry name" value="RABPHILIN-3A"/>
    <property type="match status" value="1"/>
</dbReference>
<feature type="domain" description="FYVE-type" evidence="7">
    <location>
        <begin position="64"/>
        <end position="120"/>
    </location>
</feature>
<evidence type="ECO:0000256" key="2">
    <source>
        <dbReference type="ARBA" id="ARBA00022723"/>
    </source>
</evidence>
<dbReference type="InterPro" id="IPR011011">
    <property type="entry name" value="Znf_FYVE_PHD"/>
</dbReference>
<accession>A0A8C5B387</accession>
<dbReference type="GO" id="GO:0008270">
    <property type="term" value="F:zinc ion binding"/>
    <property type="evidence" value="ECO:0007669"/>
    <property type="project" value="UniProtKB-KW"/>
</dbReference>
<reference evidence="9" key="2">
    <citation type="submission" date="2025-09" db="UniProtKB">
        <authorList>
            <consortium name="Ensembl"/>
        </authorList>
    </citation>
    <scope>IDENTIFICATION</scope>
</reference>
<dbReference type="Gene3D" id="3.30.40.10">
    <property type="entry name" value="Zinc/RING finger domain, C3HC4 (zinc finger)"/>
    <property type="match status" value="1"/>
</dbReference>
<evidence type="ECO:0000256" key="1">
    <source>
        <dbReference type="ARBA" id="ARBA00004250"/>
    </source>
</evidence>
<dbReference type="PANTHER" id="PTHR45729">
    <property type="entry name" value="RABPHILIN, ISOFORM A"/>
    <property type="match status" value="1"/>
</dbReference>
<dbReference type="SUPFAM" id="SSF57903">
    <property type="entry name" value="FYVE/PHD zinc finger"/>
    <property type="match status" value="1"/>
</dbReference>
<keyword evidence="10" id="KW-1185">Reference proteome</keyword>
<dbReference type="GeneTree" id="ENSGT00940000157468"/>
<dbReference type="GO" id="GO:0061669">
    <property type="term" value="P:spontaneous neurotransmitter secretion"/>
    <property type="evidence" value="ECO:0007669"/>
    <property type="project" value="TreeGrafter"/>
</dbReference>
<organism evidence="9 10">
    <name type="scientific">Gadus morhua</name>
    <name type="common">Atlantic cod</name>
    <dbReference type="NCBI Taxonomy" id="8049"/>
    <lineage>
        <taxon>Eukaryota</taxon>
        <taxon>Metazoa</taxon>
        <taxon>Chordata</taxon>
        <taxon>Craniata</taxon>
        <taxon>Vertebrata</taxon>
        <taxon>Euteleostomi</taxon>
        <taxon>Actinopterygii</taxon>
        <taxon>Neopterygii</taxon>
        <taxon>Teleostei</taxon>
        <taxon>Neoteleostei</taxon>
        <taxon>Acanthomorphata</taxon>
        <taxon>Zeiogadaria</taxon>
        <taxon>Gadariae</taxon>
        <taxon>Gadiformes</taxon>
        <taxon>Gadoidei</taxon>
        <taxon>Gadidae</taxon>
        <taxon>Gadus</taxon>
    </lineage>
</organism>
<keyword evidence="4" id="KW-0862">Zinc</keyword>
<dbReference type="InterPro" id="IPR010911">
    <property type="entry name" value="Rab_BD"/>
</dbReference>
<name>A0A8C5B387_GADMO</name>
<comment type="subcellular location">
    <subcellularLocation>
        <location evidence="1">Cytoplasmic vesicle</location>
        <location evidence="1">Secretory vesicle membrane</location>
    </subcellularLocation>
</comment>
<dbReference type="FunFam" id="3.30.40.10:FF:000182">
    <property type="entry name" value="rabphilin-3A isoform X1"/>
    <property type="match status" value="1"/>
</dbReference>
<dbReference type="Proteomes" id="UP000694546">
    <property type="component" value="Chromosome 11"/>
</dbReference>
<feature type="region of interest" description="Disordered" evidence="6">
    <location>
        <begin position="140"/>
        <end position="187"/>
    </location>
</feature>
<evidence type="ECO:0000256" key="6">
    <source>
        <dbReference type="SAM" id="MobiDB-lite"/>
    </source>
</evidence>
<evidence type="ECO:0000259" key="8">
    <source>
        <dbReference type="PROSITE" id="PS50916"/>
    </source>
</evidence>
<dbReference type="GO" id="GO:0043005">
    <property type="term" value="C:neuron projection"/>
    <property type="evidence" value="ECO:0007669"/>
    <property type="project" value="TreeGrafter"/>
</dbReference>
<dbReference type="AlphaFoldDB" id="A0A8C5B387"/>
<dbReference type="PROSITE" id="PS50916">
    <property type="entry name" value="RABBD"/>
    <property type="match status" value="1"/>
</dbReference>
<evidence type="ECO:0000313" key="10">
    <source>
        <dbReference type="Proteomes" id="UP000694546"/>
    </source>
</evidence>
<keyword evidence="2" id="KW-0479">Metal-binding</keyword>
<evidence type="ECO:0000256" key="5">
    <source>
        <dbReference type="PROSITE-ProRule" id="PRU00091"/>
    </source>
</evidence>
<dbReference type="InterPro" id="IPR041282">
    <property type="entry name" value="FYVE_2"/>
</dbReference>
<dbReference type="GO" id="GO:0031267">
    <property type="term" value="F:small GTPase binding"/>
    <property type="evidence" value="ECO:0007669"/>
    <property type="project" value="InterPro"/>
</dbReference>